<sequence>MVRRFGNAVRNKVNNVQAADVIFLQQIGRVRLLLTENRHQHVGSRHFASTGRLHVEHRALQYALETQRRLCLASFVIFGDKRRGLVDKSIQLTA</sequence>
<name>A0A655UGY1_VIBCL</name>
<gene>
    <name evidence="1" type="ORF">ERS013200_02835</name>
</gene>
<reference evidence="1 2" key="1">
    <citation type="submission" date="2015-07" db="EMBL/GenBank/DDBJ databases">
        <authorList>
            <consortium name="Pathogen Informatics"/>
        </authorList>
    </citation>
    <scope>NUCLEOTIDE SEQUENCE [LARGE SCALE GENOMIC DNA]</scope>
    <source>
        <strain evidence="1 2">A316</strain>
    </source>
</reference>
<dbReference type="AlphaFoldDB" id="A0A655UGY1"/>
<accession>A0A655UGY1</accession>
<organism evidence="1 2">
    <name type="scientific">Vibrio cholerae</name>
    <dbReference type="NCBI Taxonomy" id="666"/>
    <lineage>
        <taxon>Bacteria</taxon>
        <taxon>Pseudomonadati</taxon>
        <taxon>Pseudomonadota</taxon>
        <taxon>Gammaproteobacteria</taxon>
        <taxon>Vibrionales</taxon>
        <taxon>Vibrionaceae</taxon>
        <taxon>Vibrio</taxon>
    </lineage>
</organism>
<evidence type="ECO:0000313" key="1">
    <source>
        <dbReference type="EMBL" id="CSC99605.1"/>
    </source>
</evidence>
<evidence type="ECO:0000313" key="2">
    <source>
        <dbReference type="Proteomes" id="UP000041770"/>
    </source>
</evidence>
<dbReference type="Proteomes" id="UP000041770">
    <property type="component" value="Unassembled WGS sequence"/>
</dbReference>
<proteinExistence type="predicted"/>
<protein>
    <submittedName>
        <fullName evidence="1">Uncharacterized protein</fullName>
    </submittedName>
</protein>
<dbReference type="EMBL" id="CWQY01000021">
    <property type="protein sequence ID" value="CSC99605.1"/>
    <property type="molecule type" value="Genomic_DNA"/>
</dbReference>